<evidence type="ECO:0000313" key="3">
    <source>
        <dbReference type="Proteomes" id="UP000002051"/>
    </source>
</evidence>
<name>G7LII3_MEDTR</name>
<evidence type="ECO:0000313" key="1">
    <source>
        <dbReference type="EMBL" id="AET03349.1"/>
    </source>
</evidence>
<dbReference type="PaxDb" id="3880-AET03349"/>
<protein>
    <submittedName>
        <fullName evidence="1 2">Uncharacterized protein</fullName>
    </submittedName>
</protein>
<dbReference type="AlphaFoldDB" id="G7LII3"/>
<dbReference type="HOGENOM" id="CLU_1117145_0_0_1"/>
<reference evidence="1 3" key="1">
    <citation type="journal article" date="2011" name="Nature">
        <title>The Medicago genome provides insight into the evolution of rhizobial symbioses.</title>
        <authorList>
            <person name="Young N.D."/>
            <person name="Debelle F."/>
            <person name="Oldroyd G.E."/>
            <person name="Geurts R."/>
            <person name="Cannon S.B."/>
            <person name="Udvardi M.K."/>
            <person name="Benedito V.A."/>
            <person name="Mayer K.F."/>
            <person name="Gouzy J."/>
            <person name="Schoof H."/>
            <person name="Van de Peer Y."/>
            <person name="Proost S."/>
            <person name="Cook D.R."/>
            <person name="Meyers B.C."/>
            <person name="Spannagl M."/>
            <person name="Cheung F."/>
            <person name="De Mita S."/>
            <person name="Krishnakumar V."/>
            <person name="Gundlach H."/>
            <person name="Zhou S."/>
            <person name="Mudge J."/>
            <person name="Bharti A.K."/>
            <person name="Murray J.D."/>
            <person name="Naoumkina M.A."/>
            <person name="Rosen B."/>
            <person name="Silverstein K.A."/>
            <person name="Tang H."/>
            <person name="Rombauts S."/>
            <person name="Zhao P.X."/>
            <person name="Zhou P."/>
            <person name="Barbe V."/>
            <person name="Bardou P."/>
            <person name="Bechner M."/>
            <person name="Bellec A."/>
            <person name="Berger A."/>
            <person name="Berges H."/>
            <person name="Bidwell S."/>
            <person name="Bisseling T."/>
            <person name="Choisne N."/>
            <person name="Couloux A."/>
            <person name="Denny R."/>
            <person name="Deshpande S."/>
            <person name="Dai X."/>
            <person name="Doyle J.J."/>
            <person name="Dudez A.M."/>
            <person name="Farmer A.D."/>
            <person name="Fouteau S."/>
            <person name="Franken C."/>
            <person name="Gibelin C."/>
            <person name="Gish J."/>
            <person name="Goldstein S."/>
            <person name="Gonzalez A.J."/>
            <person name="Green P.J."/>
            <person name="Hallab A."/>
            <person name="Hartog M."/>
            <person name="Hua A."/>
            <person name="Humphray S.J."/>
            <person name="Jeong D.H."/>
            <person name="Jing Y."/>
            <person name="Jocker A."/>
            <person name="Kenton S.M."/>
            <person name="Kim D.J."/>
            <person name="Klee K."/>
            <person name="Lai H."/>
            <person name="Lang C."/>
            <person name="Lin S."/>
            <person name="Macmil S.L."/>
            <person name="Magdelenat G."/>
            <person name="Matthews L."/>
            <person name="McCorrison J."/>
            <person name="Monaghan E.L."/>
            <person name="Mun J.H."/>
            <person name="Najar F.Z."/>
            <person name="Nicholson C."/>
            <person name="Noirot C."/>
            <person name="O'Bleness M."/>
            <person name="Paule C.R."/>
            <person name="Poulain J."/>
            <person name="Prion F."/>
            <person name="Qin B."/>
            <person name="Qu C."/>
            <person name="Retzel E.F."/>
            <person name="Riddle C."/>
            <person name="Sallet E."/>
            <person name="Samain S."/>
            <person name="Samson N."/>
            <person name="Sanders I."/>
            <person name="Saurat O."/>
            <person name="Scarpelli C."/>
            <person name="Schiex T."/>
            <person name="Segurens B."/>
            <person name="Severin A.J."/>
            <person name="Sherrier D.J."/>
            <person name="Shi R."/>
            <person name="Sims S."/>
            <person name="Singer S.R."/>
            <person name="Sinharoy S."/>
            <person name="Sterck L."/>
            <person name="Viollet A."/>
            <person name="Wang B.B."/>
            <person name="Wang K."/>
            <person name="Wang M."/>
            <person name="Wang X."/>
            <person name="Warfsmann J."/>
            <person name="Weissenbach J."/>
            <person name="White D.D."/>
            <person name="White J.D."/>
            <person name="Wiley G.B."/>
            <person name="Wincker P."/>
            <person name="Xing Y."/>
            <person name="Yang L."/>
            <person name="Yao Z."/>
            <person name="Ying F."/>
            <person name="Zhai J."/>
            <person name="Zhou L."/>
            <person name="Zuber A."/>
            <person name="Denarie J."/>
            <person name="Dixon R.A."/>
            <person name="May G.D."/>
            <person name="Schwartz D.C."/>
            <person name="Rogers J."/>
            <person name="Quetier F."/>
            <person name="Town C.D."/>
            <person name="Roe B.A."/>
        </authorList>
    </citation>
    <scope>NUCLEOTIDE SEQUENCE [LARGE SCALE GENOMIC DNA]</scope>
    <source>
        <strain evidence="1">A17</strain>
        <strain evidence="2 3">cv. Jemalong A17</strain>
    </source>
</reference>
<dbReference type="STRING" id="3880.G7LII3"/>
<evidence type="ECO:0000313" key="2">
    <source>
        <dbReference type="EnsemblPlants" id="AET03349"/>
    </source>
</evidence>
<accession>G7LII3</accession>
<dbReference type="EnsemblPlants" id="AET03349">
    <property type="protein sequence ID" value="AET03349"/>
    <property type="gene ID" value="MTR_8g068060"/>
</dbReference>
<reference evidence="2" key="3">
    <citation type="submission" date="2015-04" db="UniProtKB">
        <authorList>
            <consortium name="EnsemblPlants"/>
        </authorList>
    </citation>
    <scope>IDENTIFICATION</scope>
    <source>
        <strain evidence="2">cv. Jemalong A17</strain>
    </source>
</reference>
<reference evidence="1 3" key="2">
    <citation type="journal article" date="2014" name="BMC Genomics">
        <title>An improved genome release (version Mt4.0) for the model legume Medicago truncatula.</title>
        <authorList>
            <person name="Tang H."/>
            <person name="Krishnakumar V."/>
            <person name="Bidwell S."/>
            <person name="Rosen B."/>
            <person name="Chan A."/>
            <person name="Zhou S."/>
            <person name="Gentzbittel L."/>
            <person name="Childs K.L."/>
            <person name="Yandell M."/>
            <person name="Gundlach H."/>
            <person name="Mayer K.F."/>
            <person name="Schwartz D.C."/>
            <person name="Town C.D."/>
        </authorList>
    </citation>
    <scope>GENOME REANNOTATION</scope>
    <source>
        <strain evidence="2 3">cv. Jemalong A17</strain>
    </source>
</reference>
<gene>
    <name evidence="1" type="ordered locus">MTR_8g068060</name>
</gene>
<dbReference type="PANTHER" id="PTHR11439">
    <property type="entry name" value="GAG-POL-RELATED RETROTRANSPOSON"/>
    <property type="match status" value="1"/>
</dbReference>
<dbReference type="EMBL" id="CM001224">
    <property type="protein sequence ID" value="AET03349.1"/>
    <property type="molecule type" value="Genomic_DNA"/>
</dbReference>
<dbReference type="eggNOG" id="KOG0017">
    <property type="taxonomic scope" value="Eukaryota"/>
</dbReference>
<organism evidence="1 3">
    <name type="scientific">Medicago truncatula</name>
    <name type="common">Barrel medic</name>
    <name type="synonym">Medicago tribuloides</name>
    <dbReference type="NCBI Taxonomy" id="3880"/>
    <lineage>
        <taxon>Eukaryota</taxon>
        <taxon>Viridiplantae</taxon>
        <taxon>Streptophyta</taxon>
        <taxon>Embryophyta</taxon>
        <taxon>Tracheophyta</taxon>
        <taxon>Spermatophyta</taxon>
        <taxon>Magnoliopsida</taxon>
        <taxon>eudicotyledons</taxon>
        <taxon>Gunneridae</taxon>
        <taxon>Pentapetalae</taxon>
        <taxon>rosids</taxon>
        <taxon>fabids</taxon>
        <taxon>Fabales</taxon>
        <taxon>Fabaceae</taxon>
        <taxon>Papilionoideae</taxon>
        <taxon>50 kb inversion clade</taxon>
        <taxon>NPAAA clade</taxon>
        <taxon>Hologalegina</taxon>
        <taxon>IRL clade</taxon>
        <taxon>Trifolieae</taxon>
        <taxon>Medicago</taxon>
    </lineage>
</organism>
<dbReference type="Proteomes" id="UP000002051">
    <property type="component" value="Chromosome 8"/>
</dbReference>
<keyword evidence="3" id="KW-1185">Reference proteome</keyword>
<sequence length="249" mass="29106">MKLPADLQGLRRGFILAGGEIWVRINPTPLRPLDDPARSSINRRSRGFAFVTVNIDEEAKPELNYRKHQHILNVDRAILFQSKLPKKNWSYVVLHAVCLIKRVTTPHHKSPYHVLYDHVPNIQSFKVFGCKHDHNDPYSNIPAYRRLIRRFLYLNTTIIDITFIIQQLSQFLSNPTHIHRNVSTRTGRGIFFPINSPLQLQGFFFPDADWTSCQDTRRSISKRKILDQVKSCIWLNWLDTYETNVVLCC</sequence>
<proteinExistence type="predicted"/>
<dbReference type="PANTHER" id="PTHR11439:SF454">
    <property type="match status" value="1"/>
</dbReference>